<dbReference type="PANTHER" id="PTHR35797">
    <property type="entry name" value="PROTEASE-RELATED"/>
    <property type="match status" value="1"/>
</dbReference>
<feature type="transmembrane region" description="Helical" evidence="1">
    <location>
        <begin position="77"/>
        <end position="98"/>
    </location>
</feature>
<dbReference type="Proteomes" id="UP000199690">
    <property type="component" value="Unassembled WGS sequence"/>
</dbReference>
<sequence>MLAFTALAWAGMWVAMLPLLISGFQRTSSDIGLGALEQICISAAMLTPALAAFIVLRRWERATPVRTTLGLTWNRRTALDCLLALACPLVLTLLALGIGTATGTYHPDLADFSGFRRQFAPDTTGQQGVPLAALAVWAGSLLVQMLISLPLFFGEELGWQGYLFPRLRPRGPVFAVLVTGFVFALWHVPTLLLGGQYPGTSWPVAIGAFLVTCVLVVPIFAWLRTRSASVIPAVVAHTAVSTAVVQLPWVLADADHPPHPLTTGLTAWPGWLAMAVLVAVLAIRRRSLQTIGRRSAAGALAGTAGDFGSTGATRR</sequence>
<keyword evidence="5" id="KW-1185">Reference proteome</keyword>
<evidence type="ECO:0000313" key="4">
    <source>
        <dbReference type="EMBL" id="SFD58900.1"/>
    </source>
</evidence>
<feature type="transmembrane region" description="Helical" evidence="1">
    <location>
        <begin position="204"/>
        <end position="223"/>
    </location>
</feature>
<dbReference type="Proteomes" id="UP000236729">
    <property type="component" value="Unassembled WGS sequence"/>
</dbReference>
<dbReference type="InterPro" id="IPR003675">
    <property type="entry name" value="Rce1/LyrA-like_dom"/>
</dbReference>
<reference evidence="5 6" key="2">
    <citation type="submission" date="2016-10" db="EMBL/GenBank/DDBJ databases">
        <authorList>
            <person name="Varghese N."/>
            <person name="Submissions S."/>
        </authorList>
    </citation>
    <scope>NUCLEOTIDE SEQUENCE [LARGE SCALE GENOMIC DNA]</scope>
    <source>
        <strain evidence="6">ATCC 20501</strain>
        <strain evidence="4 5">CGMCC 4.3529</strain>
    </source>
</reference>
<organism evidence="3 6">
    <name type="scientific">Saccharopolyspora kobensis</name>
    <dbReference type="NCBI Taxonomy" id="146035"/>
    <lineage>
        <taxon>Bacteria</taxon>
        <taxon>Bacillati</taxon>
        <taxon>Actinomycetota</taxon>
        <taxon>Actinomycetes</taxon>
        <taxon>Pseudonocardiales</taxon>
        <taxon>Pseudonocardiaceae</taxon>
        <taxon>Saccharopolyspora</taxon>
    </lineage>
</organism>
<keyword evidence="1" id="KW-1133">Transmembrane helix</keyword>
<proteinExistence type="predicted"/>
<feature type="transmembrane region" description="Helical" evidence="1">
    <location>
        <begin position="131"/>
        <end position="153"/>
    </location>
</feature>
<evidence type="ECO:0000256" key="1">
    <source>
        <dbReference type="SAM" id="Phobius"/>
    </source>
</evidence>
<reference evidence="3" key="1">
    <citation type="submission" date="2016-10" db="EMBL/GenBank/DDBJ databases">
        <authorList>
            <person name="de Groot N.N."/>
        </authorList>
    </citation>
    <scope>NUCLEOTIDE SEQUENCE [LARGE SCALE GENOMIC DNA]</scope>
    <source>
        <strain evidence="3">ATCC 20501</strain>
    </source>
</reference>
<keyword evidence="3" id="KW-0645">Protease</keyword>
<feature type="transmembrane region" description="Helical" evidence="1">
    <location>
        <begin position="263"/>
        <end position="283"/>
    </location>
</feature>
<protein>
    <submittedName>
        <fullName evidence="3">CAAX protease self-immunity</fullName>
    </submittedName>
</protein>
<gene>
    <name evidence="3" type="ORF">SAMN02982929_06125</name>
    <name evidence="4" type="ORF">SAMN05216506_105161</name>
</gene>
<dbReference type="GO" id="GO:0006508">
    <property type="term" value="P:proteolysis"/>
    <property type="evidence" value="ECO:0007669"/>
    <property type="project" value="UniProtKB-KW"/>
</dbReference>
<feature type="transmembrane region" description="Helical" evidence="1">
    <location>
        <begin position="33"/>
        <end position="56"/>
    </location>
</feature>
<keyword evidence="1" id="KW-0812">Transmembrane</keyword>
<accession>A0A1I1TTQ2</accession>
<evidence type="ECO:0000313" key="5">
    <source>
        <dbReference type="Proteomes" id="UP000199690"/>
    </source>
</evidence>
<dbReference type="GO" id="GO:0004175">
    <property type="term" value="F:endopeptidase activity"/>
    <property type="evidence" value="ECO:0007669"/>
    <property type="project" value="UniProtKB-ARBA"/>
</dbReference>
<dbReference type="PANTHER" id="PTHR35797:SF1">
    <property type="entry name" value="PROTEASE"/>
    <property type="match status" value="1"/>
</dbReference>
<dbReference type="InterPro" id="IPR042150">
    <property type="entry name" value="MmRce1-like"/>
</dbReference>
<evidence type="ECO:0000313" key="3">
    <source>
        <dbReference type="EMBL" id="SEG95219.1"/>
    </source>
</evidence>
<accession>A0A1H6EDY5</accession>
<feature type="domain" description="CAAX prenyl protease 2/Lysostaphin resistance protein A-like" evidence="2">
    <location>
        <begin position="141"/>
        <end position="240"/>
    </location>
</feature>
<feature type="transmembrane region" description="Helical" evidence="1">
    <location>
        <begin position="173"/>
        <end position="192"/>
    </location>
</feature>
<keyword evidence="1" id="KW-0472">Membrane</keyword>
<keyword evidence="3" id="KW-0378">Hydrolase</keyword>
<name>A0A1H6EDY5_9PSEU</name>
<dbReference type="AlphaFoldDB" id="A0A1H6EDY5"/>
<evidence type="ECO:0000259" key="2">
    <source>
        <dbReference type="Pfam" id="PF02517"/>
    </source>
</evidence>
<dbReference type="GO" id="GO:0080120">
    <property type="term" value="P:CAAX-box protein maturation"/>
    <property type="evidence" value="ECO:0007669"/>
    <property type="project" value="UniProtKB-ARBA"/>
</dbReference>
<evidence type="ECO:0000313" key="6">
    <source>
        <dbReference type="Proteomes" id="UP000236729"/>
    </source>
</evidence>
<dbReference type="Pfam" id="PF02517">
    <property type="entry name" value="Rce1-like"/>
    <property type="match status" value="1"/>
</dbReference>
<dbReference type="EMBL" id="FOME01000005">
    <property type="protein sequence ID" value="SFD58900.1"/>
    <property type="molecule type" value="Genomic_DNA"/>
</dbReference>
<dbReference type="EMBL" id="FNVB01000010">
    <property type="protein sequence ID" value="SEG95219.1"/>
    <property type="molecule type" value="Genomic_DNA"/>
</dbReference>
<feature type="transmembrane region" description="Helical" evidence="1">
    <location>
        <begin position="230"/>
        <end position="251"/>
    </location>
</feature>